<protein>
    <submittedName>
        <fullName evidence="2">HKD family nuclease</fullName>
    </submittedName>
</protein>
<keyword evidence="3" id="KW-1185">Reference proteome</keyword>
<sequence length="176" mass="19945">MRLNQARKADGFQPPLRLALELFMTIELSLNTENQDHRRLLSSLVESSEESILCSGWLKVEGVRHLEPSIRKAVNKNFSVSIISNAAHTHKRAANLIKKWPCVRHFMTKKDARTLHSKVYYFRTGKRFIAIVGSANITEGGLVSSDEASLKISGTVEHDFHEEIKSYLDDLVSQLQ</sequence>
<reference evidence="2 3" key="1">
    <citation type="submission" date="2016-10" db="EMBL/GenBank/DDBJ databases">
        <authorList>
            <person name="de Groot N.N."/>
        </authorList>
    </citation>
    <scope>NUCLEOTIDE SEQUENCE [LARGE SCALE GENOMIC DNA]</scope>
    <source>
        <strain evidence="2 3">CGMCC 1.7059</strain>
    </source>
</reference>
<gene>
    <name evidence="2" type="ORF">SAMN04487960_104176</name>
</gene>
<evidence type="ECO:0000259" key="1">
    <source>
        <dbReference type="Pfam" id="PF13091"/>
    </source>
</evidence>
<dbReference type="InterPro" id="IPR025202">
    <property type="entry name" value="PLD-like_dom"/>
</dbReference>
<dbReference type="EMBL" id="FNNE01000004">
    <property type="protein sequence ID" value="SDW80281.1"/>
    <property type="molecule type" value="Genomic_DNA"/>
</dbReference>
<dbReference type="SUPFAM" id="SSF56024">
    <property type="entry name" value="Phospholipase D/nuclease"/>
    <property type="match status" value="1"/>
</dbReference>
<proteinExistence type="predicted"/>
<name>A0A1H2WIC5_9GAMM</name>
<dbReference type="AlphaFoldDB" id="A0A1H2WIC5"/>
<feature type="domain" description="Phospholipase D-like" evidence="1">
    <location>
        <begin position="68"/>
        <end position="168"/>
    </location>
</feature>
<dbReference type="RefSeq" id="WP_217634551.1">
    <property type="nucleotide sequence ID" value="NZ_FNNE01000004.1"/>
</dbReference>
<dbReference type="Pfam" id="PF13091">
    <property type="entry name" value="PLDc_2"/>
    <property type="match status" value="1"/>
</dbReference>
<accession>A0A1H2WIC5</accession>
<dbReference type="STRING" id="488533.SAMN04487960_104176"/>
<organism evidence="2 3">
    <name type="scientific">Marinobacter mobilis</name>
    <dbReference type="NCBI Taxonomy" id="488533"/>
    <lineage>
        <taxon>Bacteria</taxon>
        <taxon>Pseudomonadati</taxon>
        <taxon>Pseudomonadota</taxon>
        <taxon>Gammaproteobacteria</taxon>
        <taxon>Pseudomonadales</taxon>
        <taxon>Marinobacteraceae</taxon>
        <taxon>Marinobacter</taxon>
    </lineage>
</organism>
<dbReference type="Gene3D" id="3.30.870.10">
    <property type="entry name" value="Endonuclease Chain A"/>
    <property type="match status" value="1"/>
</dbReference>
<dbReference type="CDD" id="cd09117">
    <property type="entry name" value="PLDc_Bfil_DEXD_like"/>
    <property type="match status" value="1"/>
</dbReference>
<dbReference type="Proteomes" id="UP000199675">
    <property type="component" value="Unassembled WGS sequence"/>
</dbReference>
<evidence type="ECO:0000313" key="2">
    <source>
        <dbReference type="EMBL" id="SDW80281.1"/>
    </source>
</evidence>
<evidence type="ECO:0000313" key="3">
    <source>
        <dbReference type="Proteomes" id="UP000199675"/>
    </source>
</evidence>